<dbReference type="AlphaFoldDB" id="A0A0C2SEY9"/>
<dbReference type="Proteomes" id="UP000054549">
    <property type="component" value="Unassembled WGS sequence"/>
</dbReference>
<reference evidence="1 2" key="1">
    <citation type="submission" date="2014-04" db="EMBL/GenBank/DDBJ databases">
        <title>Evolutionary Origins and Diversification of the Mycorrhizal Mutualists.</title>
        <authorList>
            <consortium name="DOE Joint Genome Institute"/>
            <consortium name="Mycorrhizal Genomics Consortium"/>
            <person name="Kohler A."/>
            <person name="Kuo A."/>
            <person name="Nagy L.G."/>
            <person name="Floudas D."/>
            <person name="Copeland A."/>
            <person name="Barry K.W."/>
            <person name="Cichocki N."/>
            <person name="Veneault-Fourrey C."/>
            <person name="LaButti K."/>
            <person name="Lindquist E.A."/>
            <person name="Lipzen A."/>
            <person name="Lundell T."/>
            <person name="Morin E."/>
            <person name="Murat C."/>
            <person name="Riley R."/>
            <person name="Ohm R."/>
            <person name="Sun H."/>
            <person name="Tunlid A."/>
            <person name="Henrissat B."/>
            <person name="Grigoriev I.V."/>
            <person name="Hibbett D.S."/>
            <person name="Martin F."/>
        </authorList>
    </citation>
    <scope>NUCLEOTIDE SEQUENCE [LARGE SCALE GENOMIC DNA]</scope>
    <source>
        <strain evidence="1 2">Koide BX008</strain>
    </source>
</reference>
<accession>A0A0C2SEY9</accession>
<name>A0A0C2SEY9_AMAMK</name>
<gene>
    <name evidence="1" type="ORF">M378DRAFT_166749</name>
</gene>
<dbReference type="EMBL" id="KN818282">
    <property type="protein sequence ID" value="KIL61620.1"/>
    <property type="molecule type" value="Genomic_DNA"/>
</dbReference>
<protein>
    <submittedName>
        <fullName evidence="1">Uncharacterized protein</fullName>
    </submittedName>
</protein>
<keyword evidence="2" id="KW-1185">Reference proteome</keyword>
<proteinExistence type="predicted"/>
<evidence type="ECO:0000313" key="2">
    <source>
        <dbReference type="Proteomes" id="UP000054549"/>
    </source>
</evidence>
<dbReference type="HOGENOM" id="CLU_2978680_0_0_1"/>
<sequence length="58" mass="6628">MAEPIAYVRQASLIVSEYFAFKQVYVDDSDLGNAVTWDLGPTEHFQPSFDSTHAYRSR</sequence>
<dbReference type="InParanoid" id="A0A0C2SEY9"/>
<organism evidence="1 2">
    <name type="scientific">Amanita muscaria (strain Koide BX008)</name>
    <dbReference type="NCBI Taxonomy" id="946122"/>
    <lineage>
        <taxon>Eukaryota</taxon>
        <taxon>Fungi</taxon>
        <taxon>Dikarya</taxon>
        <taxon>Basidiomycota</taxon>
        <taxon>Agaricomycotina</taxon>
        <taxon>Agaricomycetes</taxon>
        <taxon>Agaricomycetidae</taxon>
        <taxon>Agaricales</taxon>
        <taxon>Pluteineae</taxon>
        <taxon>Amanitaceae</taxon>
        <taxon>Amanita</taxon>
    </lineage>
</organism>
<evidence type="ECO:0000313" key="1">
    <source>
        <dbReference type="EMBL" id="KIL61620.1"/>
    </source>
</evidence>